<dbReference type="InterPro" id="IPR036291">
    <property type="entry name" value="NAD(P)-bd_dom_sf"/>
</dbReference>
<protein>
    <submittedName>
        <fullName evidence="1">Alcohol dehydrogenase</fullName>
        <ecNumber evidence="1">1.1.1.1</ecNumber>
    </submittedName>
</protein>
<dbReference type="GO" id="GO:0004022">
    <property type="term" value="F:alcohol dehydrogenase (NAD+) activity"/>
    <property type="evidence" value="ECO:0007669"/>
    <property type="project" value="UniProtKB-EC"/>
</dbReference>
<dbReference type="InterPro" id="IPR052585">
    <property type="entry name" value="Lipid_raft_assoc_Zn_ADH"/>
</dbReference>
<proteinExistence type="predicted"/>
<organism evidence="1 2">
    <name type="scientific">Streptomyces lavendulae subsp. lavendulae</name>
    <dbReference type="NCBI Taxonomy" id="58340"/>
    <lineage>
        <taxon>Bacteria</taxon>
        <taxon>Bacillati</taxon>
        <taxon>Actinomycetota</taxon>
        <taxon>Actinomycetes</taxon>
        <taxon>Kitasatosporales</taxon>
        <taxon>Streptomycetaceae</taxon>
        <taxon>Streptomyces</taxon>
    </lineage>
</organism>
<keyword evidence="1" id="KW-0560">Oxidoreductase</keyword>
<dbReference type="InterPro" id="IPR013149">
    <property type="entry name" value="ADH-like_C"/>
</dbReference>
<dbReference type="SUPFAM" id="SSF50129">
    <property type="entry name" value="GroES-like"/>
    <property type="match status" value="1"/>
</dbReference>
<name>A0A2K8PRU2_STRLA</name>
<dbReference type="Proteomes" id="UP000231791">
    <property type="component" value="Chromosome"/>
</dbReference>
<dbReference type="InterPro" id="IPR011032">
    <property type="entry name" value="GroES-like_sf"/>
</dbReference>
<dbReference type="SUPFAM" id="SSF51735">
    <property type="entry name" value="NAD(P)-binding Rossmann-fold domains"/>
    <property type="match status" value="1"/>
</dbReference>
<evidence type="ECO:0000313" key="1">
    <source>
        <dbReference type="EMBL" id="ATZ28543.1"/>
    </source>
</evidence>
<dbReference type="EC" id="1.1.1.1" evidence="1"/>
<keyword evidence="2" id="KW-1185">Reference proteome</keyword>
<dbReference type="SMART" id="SM00829">
    <property type="entry name" value="PKS_ER"/>
    <property type="match status" value="1"/>
</dbReference>
<dbReference type="Pfam" id="PF00107">
    <property type="entry name" value="ADH_zinc_N"/>
    <property type="match status" value="1"/>
</dbReference>
<dbReference type="InterPro" id="IPR013154">
    <property type="entry name" value="ADH-like_N"/>
</dbReference>
<sequence length="356" mass="36354">MTGMRRLIPTGDPARPVEFAEVAQPVPADGEVLVRVEAFAPNRGETFLLERPKPGLLPGKDVAGLVVQAAADGSGPPIGTRVVGHPPLGGWAEYVAVPTHSLAVLPDGIDAVRAAALPLAGITALRLLRTAGSLAGRRVLLTGASGGVGHYVTELAAAAGAEVTVVTATPARGERLRRLGAAAVVHEVAAARGPFDVVLESTGGPALPVALSRLAPGGLLVWFGQASRTPATLDFFDFFAGPEGASIRHFHYAGAPYADDLDALVRLVGAGRLHPEIDRVADWERTAGTLVDLRERRIRGKAVLTTGLTADRAAGRAADRATGRAAGLTAGRAADATAATDRATAPAADLATGAAR</sequence>
<dbReference type="PANTHER" id="PTHR43482">
    <property type="entry name" value="PROTEIN AST1-RELATED"/>
    <property type="match status" value="1"/>
</dbReference>
<dbReference type="EMBL" id="CP024985">
    <property type="protein sequence ID" value="ATZ28543.1"/>
    <property type="molecule type" value="Genomic_DNA"/>
</dbReference>
<dbReference type="Pfam" id="PF08240">
    <property type="entry name" value="ADH_N"/>
    <property type="match status" value="1"/>
</dbReference>
<gene>
    <name evidence="1" type="primary">adh</name>
    <name evidence="1" type="ORF">SLAV_33860</name>
</gene>
<dbReference type="InterPro" id="IPR020843">
    <property type="entry name" value="ER"/>
</dbReference>
<dbReference type="KEGG" id="slx:SLAV_33860"/>
<evidence type="ECO:0000313" key="2">
    <source>
        <dbReference type="Proteomes" id="UP000231791"/>
    </source>
</evidence>
<reference evidence="1 2" key="1">
    <citation type="submission" date="2017-11" db="EMBL/GenBank/DDBJ databases">
        <title>Complete genome sequence of Streptomyces lavendulae subsp. lavendulae CCM 3239 (formerly 'Streptomyces aureofaciens CCM 3239'), the producer of the angucycline-type antibiotic auricin.</title>
        <authorList>
            <person name="Busche T."/>
            <person name="Novakova R."/>
            <person name="Al'Dilaimi A."/>
            <person name="Homerova D."/>
            <person name="Feckova L."/>
            <person name="Rezuchova B."/>
            <person name="Mingyar E."/>
            <person name="Csolleiova D."/>
            <person name="Bekeova C."/>
            <person name="Winkler A."/>
            <person name="Sevcikova B."/>
            <person name="Kalinowski J."/>
            <person name="Kormanec J."/>
            <person name="Ruckert C."/>
        </authorList>
    </citation>
    <scope>NUCLEOTIDE SEQUENCE [LARGE SCALE GENOMIC DNA]</scope>
    <source>
        <strain evidence="1 2">CCM 3239</strain>
    </source>
</reference>
<accession>A0A2K8PRU2</accession>
<dbReference type="PANTHER" id="PTHR43482:SF1">
    <property type="entry name" value="PROTEIN AST1-RELATED"/>
    <property type="match status" value="1"/>
</dbReference>
<dbReference type="Gene3D" id="3.90.180.10">
    <property type="entry name" value="Medium-chain alcohol dehydrogenases, catalytic domain"/>
    <property type="match status" value="1"/>
</dbReference>
<dbReference type="Gene3D" id="3.40.50.720">
    <property type="entry name" value="NAD(P)-binding Rossmann-like Domain"/>
    <property type="match status" value="1"/>
</dbReference>
<dbReference type="AlphaFoldDB" id="A0A2K8PRU2"/>